<evidence type="ECO:0000313" key="1">
    <source>
        <dbReference type="EMBL" id="NBG88071.1"/>
    </source>
</evidence>
<dbReference type="InterPro" id="IPR015001">
    <property type="entry name" value="DUF1850"/>
</dbReference>
<proteinExistence type="predicted"/>
<accession>A0AA43XKN5</accession>
<dbReference type="Proteomes" id="UP000449710">
    <property type="component" value="Unassembled WGS sequence"/>
</dbReference>
<dbReference type="AlphaFoldDB" id="A0AA43XKN5"/>
<reference evidence="1 2" key="1">
    <citation type="submission" date="2019-04" db="EMBL/GenBank/DDBJ databases">
        <title>Isachenkonia alkalipeptolytica gen. nov. sp. nov. a new anaerobic, alkiliphilic organothrophic bacterium capable to reduce synthesized ferrihydrite isolated from a soda lake.</title>
        <authorList>
            <person name="Toshchakov S.V."/>
            <person name="Zavarzina D.G."/>
            <person name="Zhilina T.N."/>
            <person name="Kostrikina N.A."/>
            <person name="Kublanov I.V."/>
        </authorList>
    </citation>
    <scope>NUCLEOTIDE SEQUENCE [LARGE SCALE GENOMIC DNA]</scope>
    <source>
        <strain evidence="1 2">Z-1701</strain>
    </source>
</reference>
<evidence type="ECO:0000313" key="2">
    <source>
        <dbReference type="Proteomes" id="UP000449710"/>
    </source>
</evidence>
<dbReference type="RefSeq" id="WP_160720195.1">
    <property type="nucleotide sequence ID" value="NZ_SUMG01000005.1"/>
</dbReference>
<keyword evidence="2" id="KW-1185">Reference proteome</keyword>
<comment type="caution">
    <text evidence="1">The sequence shown here is derived from an EMBL/GenBank/DDBJ whole genome shotgun (WGS) entry which is preliminary data.</text>
</comment>
<name>A0AA43XKN5_9CLOT</name>
<dbReference type="Pfam" id="PF08905">
    <property type="entry name" value="DUF1850"/>
    <property type="match status" value="1"/>
</dbReference>
<sequence>MLSISMVIIFLVWPVKGLGLSTEEEFLFFIPEKNFEEFAIIYDHSVMRTEVKDVFTLDGGEILLLRTEYQSFGAGLPTEAFESFEKVDGRYINQGIHRRIPQIRMRTGRTTEHRLIYNEESEIYFDEFLEKGALIVIEEKTMTTLESLFY</sequence>
<organism evidence="1 2">
    <name type="scientific">Isachenkonia alkalipeptolytica</name>
    <dbReference type="NCBI Taxonomy" id="2565777"/>
    <lineage>
        <taxon>Bacteria</taxon>
        <taxon>Bacillati</taxon>
        <taxon>Bacillota</taxon>
        <taxon>Clostridia</taxon>
        <taxon>Eubacteriales</taxon>
        <taxon>Clostridiaceae</taxon>
        <taxon>Isachenkonia</taxon>
    </lineage>
</organism>
<dbReference type="EMBL" id="SUMG01000005">
    <property type="protein sequence ID" value="NBG88071.1"/>
    <property type="molecule type" value="Genomic_DNA"/>
</dbReference>
<gene>
    <name evidence="1" type="ORF">ISALK_06105</name>
</gene>
<protein>
    <submittedName>
        <fullName evidence="1">DUF1850 domain-containing protein</fullName>
    </submittedName>
</protein>